<protein>
    <recommendedName>
        <fullName evidence="4">DUF7982 domain-containing protein</fullName>
    </recommendedName>
</protein>
<comment type="caution">
    <text evidence="5">The sequence shown here is derived from an EMBL/GenBank/DDBJ whole genome shotgun (WGS) entry which is preliminary data.</text>
</comment>
<keyword evidence="3" id="KW-0472">Membrane</keyword>
<feature type="region of interest" description="Disordered" evidence="2">
    <location>
        <begin position="290"/>
        <end position="321"/>
    </location>
</feature>
<name>L9X561_9EURY</name>
<dbReference type="Proteomes" id="UP000011531">
    <property type="component" value="Unassembled WGS sequence"/>
</dbReference>
<evidence type="ECO:0000313" key="6">
    <source>
        <dbReference type="Proteomes" id="UP000011531"/>
    </source>
</evidence>
<feature type="region of interest" description="Disordered" evidence="2">
    <location>
        <begin position="1"/>
        <end position="29"/>
    </location>
</feature>
<dbReference type="AlphaFoldDB" id="L9X561"/>
<keyword evidence="1" id="KW-0175">Coiled coil</keyword>
<evidence type="ECO:0000259" key="4">
    <source>
        <dbReference type="Pfam" id="PF25939"/>
    </source>
</evidence>
<evidence type="ECO:0000256" key="2">
    <source>
        <dbReference type="SAM" id="MobiDB-lite"/>
    </source>
</evidence>
<feature type="coiled-coil region" evidence="1">
    <location>
        <begin position="30"/>
        <end position="57"/>
    </location>
</feature>
<proteinExistence type="predicted"/>
<sequence>MSTYDFESGDRTETETATGTAFDGESTDRLERAEARAELLAEENRRLRARNARARRSKYRRTALGLVAIGVCAVAGGAAFPDSREILLALGATGLFGGLLTYYLTPGQFVAASVGERVYAAWAANGDSLAAELGLREDRVYVPDERADTARLYVPARAEFEPPTEAEGPLVLERDGRGLLVAPTGATLFEEFRRALSGELANRPEPLAVQLADGLVEQFELADGVDPDVDAANGRVTAAISGSAFGAVDRFDHPIASFLAVGLAAGLDRPVTLEVEAGGERADWLVTCRFEPDETTGENETEAADDSESDGASESDGGEPR</sequence>
<feature type="transmembrane region" description="Helical" evidence="3">
    <location>
        <begin position="86"/>
        <end position="104"/>
    </location>
</feature>
<keyword evidence="6" id="KW-1185">Reference proteome</keyword>
<feature type="transmembrane region" description="Helical" evidence="3">
    <location>
        <begin position="63"/>
        <end position="80"/>
    </location>
</feature>
<keyword evidence="3" id="KW-0812">Transmembrane</keyword>
<accession>L9X561</accession>
<evidence type="ECO:0000256" key="3">
    <source>
        <dbReference type="SAM" id="Phobius"/>
    </source>
</evidence>
<keyword evidence="3" id="KW-1133">Transmembrane helix</keyword>
<dbReference type="OrthoDB" id="214277at2157"/>
<dbReference type="Pfam" id="PF25939">
    <property type="entry name" value="DUF7982"/>
    <property type="match status" value="1"/>
</dbReference>
<organism evidence="5 6">
    <name type="scientific">Natronococcus jeotgali DSM 18795</name>
    <dbReference type="NCBI Taxonomy" id="1227498"/>
    <lineage>
        <taxon>Archaea</taxon>
        <taxon>Methanobacteriati</taxon>
        <taxon>Methanobacteriota</taxon>
        <taxon>Stenosarchaea group</taxon>
        <taxon>Halobacteria</taxon>
        <taxon>Halobacteriales</taxon>
        <taxon>Natrialbaceae</taxon>
        <taxon>Natronococcus</taxon>
    </lineage>
</organism>
<reference evidence="5 6" key="1">
    <citation type="journal article" date="2014" name="PLoS Genet.">
        <title>Phylogenetically driven sequencing of extremely halophilic archaea reveals strategies for static and dynamic osmo-response.</title>
        <authorList>
            <person name="Becker E.A."/>
            <person name="Seitzer P.M."/>
            <person name="Tritt A."/>
            <person name="Larsen D."/>
            <person name="Krusor M."/>
            <person name="Yao A.I."/>
            <person name="Wu D."/>
            <person name="Madern D."/>
            <person name="Eisen J.A."/>
            <person name="Darling A.E."/>
            <person name="Facciotti M.T."/>
        </authorList>
    </citation>
    <scope>NUCLEOTIDE SEQUENCE [LARGE SCALE GENOMIC DNA]</scope>
    <source>
        <strain evidence="5 6">DSM 18795</strain>
    </source>
</reference>
<dbReference type="PATRIC" id="fig|1227498.3.peg.2848"/>
<dbReference type="RefSeq" id="WP_008424678.1">
    <property type="nucleotide sequence ID" value="NZ_AOIA01000124.1"/>
</dbReference>
<gene>
    <name evidence="5" type="ORF">C492_14561</name>
</gene>
<dbReference type="EMBL" id="AOIA01000124">
    <property type="protein sequence ID" value="ELY56581.1"/>
    <property type="molecule type" value="Genomic_DNA"/>
</dbReference>
<dbReference type="InterPro" id="IPR058288">
    <property type="entry name" value="DUF7982"/>
</dbReference>
<evidence type="ECO:0000256" key="1">
    <source>
        <dbReference type="SAM" id="Coils"/>
    </source>
</evidence>
<feature type="domain" description="DUF7982" evidence="4">
    <location>
        <begin position="32"/>
        <end position="290"/>
    </location>
</feature>
<dbReference type="STRING" id="1227498.C492_14561"/>
<feature type="compositionally biased region" description="Acidic residues" evidence="2">
    <location>
        <begin position="293"/>
        <end position="321"/>
    </location>
</feature>
<evidence type="ECO:0000313" key="5">
    <source>
        <dbReference type="EMBL" id="ELY56581.1"/>
    </source>
</evidence>